<accession>A0A6I9RUH3</accession>
<feature type="compositionally biased region" description="Low complexity" evidence="1">
    <location>
        <begin position="10"/>
        <end position="24"/>
    </location>
</feature>
<dbReference type="GO" id="GO:0006952">
    <property type="term" value="P:defense response"/>
    <property type="evidence" value="ECO:0007669"/>
    <property type="project" value="InterPro"/>
</dbReference>
<dbReference type="OrthoDB" id="2017423at2759"/>
<evidence type="ECO:0000313" key="3">
    <source>
        <dbReference type="Proteomes" id="UP000504607"/>
    </source>
</evidence>
<keyword evidence="2" id="KW-0812">Transmembrane</keyword>
<feature type="transmembrane region" description="Helical" evidence="2">
    <location>
        <begin position="477"/>
        <end position="498"/>
    </location>
</feature>
<dbReference type="AlphaFoldDB" id="A0A6I9RUH3"/>
<reference evidence="4" key="1">
    <citation type="submission" date="2025-08" db="UniProtKB">
        <authorList>
            <consortium name="RefSeq"/>
        </authorList>
    </citation>
    <scope>IDENTIFICATION</scope>
</reference>
<dbReference type="InterPro" id="IPR044708">
    <property type="entry name" value="CPR5"/>
</dbReference>
<evidence type="ECO:0000256" key="1">
    <source>
        <dbReference type="SAM" id="MobiDB-lite"/>
    </source>
</evidence>
<feature type="transmembrane region" description="Helical" evidence="2">
    <location>
        <begin position="541"/>
        <end position="565"/>
    </location>
</feature>
<keyword evidence="2" id="KW-1133">Transmembrane helix</keyword>
<dbReference type="GO" id="GO:0010090">
    <property type="term" value="P:trichome morphogenesis"/>
    <property type="evidence" value="ECO:0007669"/>
    <property type="project" value="InterPro"/>
</dbReference>
<dbReference type="Proteomes" id="UP000504607">
    <property type="component" value="Chromosome 10"/>
</dbReference>
<feature type="transmembrane region" description="Helical" evidence="2">
    <location>
        <begin position="586"/>
        <end position="606"/>
    </location>
</feature>
<protein>
    <submittedName>
        <fullName evidence="4">Protein CPR-5 isoform X1</fullName>
    </submittedName>
</protein>
<feature type="transmembrane region" description="Helical" evidence="2">
    <location>
        <begin position="510"/>
        <end position="529"/>
    </location>
</feature>
<keyword evidence="2" id="KW-0472">Membrane</keyword>
<dbReference type="PANTHER" id="PTHR35322:SF2">
    <property type="entry name" value="PROTEIN CPR-5"/>
    <property type="match status" value="1"/>
</dbReference>
<feature type="compositionally biased region" description="Low complexity" evidence="1">
    <location>
        <begin position="76"/>
        <end position="86"/>
    </location>
</feature>
<organism evidence="3 4">
    <name type="scientific">Elaeis guineensis var. tenera</name>
    <name type="common">Oil palm</name>
    <dbReference type="NCBI Taxonomy" id="51953"/>
    <lineage>
        <taxon>Eukaryota</taxon>
        <taxon>Viridiplantae</taxon>
        <taxon>Streptophyta</taxon>
        <taxon>Embryophyta</taxon>
        <taxon>Tracheophyta</taxon>
        <taxon>Spermatophyta</taxon>
        <taxon>Magnoliopsida</taxon>
        <taxon>Liliopsida</taxon>
        <taxon>Arecaceae</taxon>
        <taxon>Arecoideae</taxon>
        <taxon>Cocoseae</taxon>
        <taxon>Elaeidinae</taxon>
        <taxon>Elaeis</taxon>
    </lineage>
</organism>
<dbReference type="PANTHER" id="PTHR35322">
    <property type="entry name" value="PROTEIN CPR-5"/>
    <property type="match status" value="1"/>
</dbReference>
<dbReference type="RefSeq" id="XP_010932100.1">
    <property type="nucleotide sequence ID" value="XM_010933798.3"/>
</dbReference>
<name>A0A6I9RUH3_ELAGV</name>
<dbReference type="GO" id="GO:0010150">
    <property type="term" value="P:leaf senescence"/>
    <property type="evidence" value="ECO:0007669"/>
    <property type="project" value="InterPro"/>
</dbReference>
<feature type="compositionally biased region" description="Basic and acidic residues" evidence="1">
    <location>
        <begin position="66"/>
        <end position="75"/>
    </location>
</feature>
<proteinExistence type="predicted"/>
<dbReference type="InParanoid" id="A0A6I9RUH3"/>
<evidence type="ECO:0000313" key="4">
    <source>
        <dbReference type="RefSeq" id="XP_010932100.1"/>
    </source>
</evidence>
<keyword evidence="3" id="KW-1185">Reference proteome</keyword>
<gene>
    <name evidence="4" type="primary">LOC105052843</name>
</gene>
<sequence>MESCHPILFPCSSAQAPPSPQDAAGRAEGCDAGERGGSGGDPIAAQPLRRRPLLSKGKGVRFSTSKTERVPKDTDSSSSSSSPSSSFRQPLQRGVRLRSRWRGPWASHRRRRGDGEDCHDLALPLGMSFAAVVAQILDRKNVSGERIPVGRLSMICTSAVKESITNIYGDKFECFTRNFEKSFSSTLKTLWLINETSTIEQGNTICSSFISNSCDSAPTLGTYEAPSTMEEFQGKPSLNSMNHALLHGKINQQVDHVSNGVTGPRFNQSILDTFGRSMVEQTCSNDLKVSTMEEFQENPSSNSMNQLVLHGQRNQEVALVSNGVANPGFNQSILDTFERSVVEQTRSNNLKEVELNLIMKRLQMKQSQLVLTSHANLLEKIKISMGISKASFEEEKLRNKMQNMKHVELLKRCIDLLVTGLIIMSGFLLYGASIYSYQRITEATSTCTSTFKESRSWWIPKPVASFSSGWLMLRCHLVALTRMLFGILMILSVAYLVFQRSAMAGSTMPVTFILLLLGVVCGFAGKFCVDTLGGNGYCWLLYWEGLCLLHFFANVFPSALYRILYGPVSVSRGAKVVRLPYWIRRYTFYGNLLLVLPTLCGLLPFASIHEWKDHFSEKITLWSLGNKYQV</sequence>
<evidence type="ECO:0000256" key="2">
    <source>
        <dbReference type="SAM" id="Phobius"/>
    </source>
</evidence>
<dbReference type="FunCoup" id="A0A6I9RUH3">
    <property type="interactions" value="2899"/>
</dbReference>
<feature type="region of interest" description="Disordered" evidence="1">
    <location>
        <begin position="1"/>
        <end position="94"/>
    </location>
</feature>